<evidence type="ECO:0000313" key="7">
    <source>
        <dbReference type="EMBL" id="CCC51442.1"/>
    </source>
</evidence>
<keyword evidence="5" id="KW-0560">Oxidoreductase</keyword>
<dbReference type="Gene3D" id="3.20.20.70">
    <property type="entry name" value="Aldolase class I"/>
    <property type="match status" value="1"/>
</dbReference>
<dbReference type="GO" id="GO:0050660">
    <property type="term" value="F:flavin adenine dinucleotide binding"/>
    <property type="evidence" value="ECO:0007669"/>
    <property type="project" value="InterPro"/>
</dbReference>
<dbReference type="PANTHER" id="PTHR45936:SF1">
    <property type="entry name" value="TRNA-DIHYDROURIDINE(20) SYNTHASE [NAD(P)+]-LIKE"/>
    <property type="match status" value="1"/>
</dbReference>
<dbReference type="GO" id="GO:0017150">
    <property type="term" value="F:tRNA dihydrouridine synthase activity"/>
    <property type="evidence" value="ECO:0007669"/>
    <property type="project" value="InterPro"/>
</dbReference>
<evidence type="ECO:0000256" key="1">
    <source>
        <dbReference type="ARBA" id="ARBA00001917"/>
    </source>
</evidence>
<evidence type="ECO:0000259" key="6">
    <source>
        <dbReference type="Pfam" id="PF01207"/>
    </source>
</evidence>
<dbReference type="GO" id="GO:0005737">
    <property type="term" value="C:cytoplasm"/>
    <property type="evidence" value="ECO:0007669"/>
    <property type="project" value="UniProtKB-ARBA"/>
</dbReference>
<feature type="domain" description="DUS-like FMN-binding" evidence="6">
    <location>
        <begin position="40"/>
        <end position="315"/>
    </location>
</feature>
<organism evidence="7">
    <name type="scientific">Trypanosoma vivax (strain Y486)</name>
    <dbReference type="NCBI Taxonomy" id="1055687"/>
    <lineage>
        <taxon>Eukaryota</taxon>
        <taxon>Discoba</taxon>
        <taxon>Euglenozoa</taxon>
        <taxon>Kinetoplastea</taxon>
        <taxon>Metakinetoplastina</taxon>
        <taxon>Trypanosomatida</taxon>
        <taxon>Trypanosomatidae</taxon>
        <taxon>Trypanosoma</taxon>
        <taxon>Duttonella</taxon>
    </lineage>
</organism>
<keyword evidence="3" id="KW-0288">FMN</keyword>
<dbReference type="AlphaFoldDB" id="G0U6D8"/>
<dbReference type="CDD" id="cd02801">
    <property type="entry name" value="DUS_like_FMN"/>
    <property type="match status" value="1"/>
</dbReference>
<dbReference type="Pfam" id="PF01207">
    <property type="entry name" value="Dus"/>
    <property type="match status" value="1"/>
</dbReference>
<keyword evidence="4" id="KW-0819">tRNA processing</keyword>
<dbReference type="InterPro" id="IPR013785">
    <property type="entry name" value="Aldolase_TIM"/>
</dbReference>
<keyword evidence="2" id="KW-0285">Flavoprotein</keyword>
<sequence length="462" mass="51019">MHAGHVFPPLTAQTACIRGCRLKGKRMQNPGMSLYKGKTILAPMVRIGNIAFRTYCADHGADVVFSEEVVAAKLSRCTREVHQYDETSGHVVEFVVYEPYKNSFKRSVVFSTSARMNEHVNGEGAPIVLQLGVAQATEGARAALLCCEDVDGIDINMGCPKKFSVDNGMGAALMCDTTRAASILVAIDDAVNSTEKVAMRHRRIPISFKTRLLETVEDTVEMLISIMERVGMHRVHAITLHARTVNQPPDSPPHYDRAADAVKRLRSNQLFSDVCFVLNGSVCSRADGLTKTAELGFDAAMIARHAMFDMSVFCVDQVTTQTCSSDGVPFVVQTDKPLNSVSWLHLYRGLLQRYARYRIPYAYVKYHLTRSVPRINAMRSLMASVQAANSYEVLAAVLGMSLEEQRSMRDVPSTSLVSNPPLASRDSCRKCVPNENVNKGVFQHGEVVPGQVCKKIRVEETL</sequence>
<dbReference type="SUPFAM" id="SSF51395">
    <property type="entry name" value="FMN-linked oxidoreductases"/>
    <property type="match status" value="1"/>
</dbReference>
<proteinExistence type="predicted"/>
<evidence type="ECO:0000256" key="4">
    <source>
        <dbReference type="ARBA" id="ARBA00022694"/>
    </source>
</evidence>
<reference evidence="7" key="1">
    <citation type="journal article" date="2012" name="Proc. Natl. Acad. Sci. U.S.A.">
        <title>Antigenic diversity is generated by distinct evolutionary mechanisms in African trypanosome species.</title>
        <authorList>
            <person name="Jackson A.P."/>
            <person name="Berry A."/>
            <person name="Aslett M."/>
            <person name="Allison H.C."/>
            <person name="Burton P."/>
            <person name="Vavrova-Anderson J."/>
            <person name="Brown R."/>
            <person name="Browne H."/>
            <person name="Corton N."/>
            <person name="Hauser H."/>
            <person name="Gamble J."/>
            <person name="Gilderthorp R."/>
            <person name="Marcello L."/>
            <person name="McQuillan J."/>
            <person name="Otto T.D."/>
            <person name="Quail M.A."/>
            <person name="Sanders M.J."/>
            <person name="van Tonder A."/>
            <person name="Ginger M.L."/>
            <person name="Field M.C."/>
            <person name="Barry J.D."/>
            <person name="Hertz-Fowler C."/>
            <person name="Berriman M."/>
        </authorList>
    </citation>
    <scope>NUCLEOTIDE SEQUENCE</scope>
    <source>
        <strain evidence="7">Y486</strain>
    </source>
</reference>
<comment type="cofactor">
    <cofactor evidence="1">
        <name>FMN</name>
        <dbReference type="ChEBI" id="CHEBI:58210"/>
    </cofactor>
</comment>
<gene>
    <name evidence="7" type="ORF">TVY486_1004930</name>
</gene>
<dbReference type="PANTHER" id="PTHR45936">
    <property type="entry name" value="TRNA-DIHYDROURIDINE(20) SYNTHASE [NAD(P)+]-LIKE"/>
    <property type="match status" value="1"/>
</dbReference>
<dbReference type="VEuPathDB" id="TriTrypDB:TvY486_1004930"/>
<dbReference type="InterPro" id="IPR052582">
    <property type="entry name" value="tRNA-DUS-like"/>
</dbReference>
<accession>G0U6D8</accession>
<dbReference type="InterPro" id="IPR018517">
    <property type="entry name" value="tRNA_hU_synthase_CS"/>
</dbReference>
<dbReference type="EMBL" id="HE573026">
    <property type="protein sequence ID" value="CCC51442.1"/>
    <property type="molecule type" value="Genomic_DNA"/>
</dbReference>
<name>G0U6D8_TRYVY</name>
<evidence type="ECO:0000256" key="2">
    <source>
        <dbReference type="ARBA" id="ARBA00022630"/>
    </source>
</evidence>
<dbReference type="PROSITE" id="PS01136">
    <property type="entry name" value="UPF0034"/>
    <property type="match status" value="1"/>
</dbReference>
<evidence type="ECO:0000256" key="3">
    <source>
        <dbReference type="ARBA" id="ARBA00022643"/>
    </source>
</evidence>
<dbReference type="InterPro" id="IPR035587">
    <property type="entry name" value="DUS-like_FMN-bd"/>
</dbReference>
<evidence type="ECO:0000256" key="5">
    <source>
        <dbReference type="ARBA" id="ARBA00023002"/>
    </source>
</evidence>
<protein>
    <submittedName>
        <fullName evidence="7">Putative dihydrouridine synthase domain protein</fullName>
    </submittedName>
</protein>